<dbReference type="InterPro" id="IPR009000">
    <property type="entry name" value="Transl_B-barrel_sf"/>
</dbReference>
<dbReference type="EMBL" id="FR695877">
    <property type="protein sequence ID" value="CBX31297.1"/>
    <property type="molecule type" value="Genomic_DNA"/>
</dbReference>
<dbReference type="NCBIfam" id="TIGR02273">
    <property type="entry name" value="16S_RimM"/>
    <property type="match status" value="1"/>
</dbReference>
<dbReference type="Pfam" id="PF01782">
    <property type="entry name" value="RimM"/>
    <property type="match status" value="1"/>
</dbReference>
<dbReference type="Gene3D" id="2.40.30.60">
    <property type="entry name" value="RimM"/>
    <property type="match status" value="1"/>
</dbReference>
<feature type="domain" description="RimM N-terminal" evidence="6">
    <location>
        <begin position="9"/>
        <end position="91"/>
    </location>
</feature>
<reference evidence="8" key="1">
    <citation type="journal article" date="2011" name="Environ. Microbiol.">
        <title>Genomic insights into the metabolic potential of the polycyclic aromatic hydrocarbon degrading sulfate-reducing Deltaproteobacterium N47.</title>
        <authorList>
            <person name="Bergmann F."/>
            <person name="Selesi D."/>
            <person name="Weinmaier T."/>
            <person name="Tischler P."/>
            <person name="Rattei T."/>
            <person name="Meckenstock R.U."/>
        </authorList>
    </citation>
    <scope>NUCLEOTIDE SEQUENCE</scope>
</reference>
<gene>
    <name evidence="5" type="primary">rimM</name>
    <name evidence="8" type="ORF">N47_E48090</name>
</gene>
<dbReference type="InterPro" id="IPR011961">
    <property type="entry name" value="RimM"/>
</dbReference>
<protein>
    <recommendedName>
        <fullName evidence="5">Ribosome maturation factor RimM</fullName>
    </recommendedName>
</protein>
<dbReference type="Gene3D" id="2.30.30.240">
    <property type="entry name" value="PRC-barrel domain"/>
    <property type="match status" value="1"/>
</dbReference>
<dbReference type="SUPFAM" id="SSF50346">
    <property type="entry name" value="PRC-barrel domain"/>
    <property type="match status" value="1"/>
</dbReference>
<accession>E1YJ43</accession>
<dbReference type="GO" id="GO:0043022">
    <property type="term" value="F:ribosome binding"/>
    <property type="evidence" value="ECO:0007669"/>
    <property type="project" value="InterPro"/>
</dbReference>
<dbReference type="GO" id="GO:0042274">
    <property type="term" value="P:ribosomal small subunit biogenesis"/>
    <property type="evidence" value="ECO:0007669"/>
    <property type="project" value="UniProtKB-UniRule"/>
</dbReference>
<dbReference type="InterPro" id="IPR011033">
    <property type="entry name" value="PRC_barrel-like_sf"/>
</dbReference>
<dbReference type="PANTHER" id="PTHR33692">
    <property type="entry name" value="RIBOSOME MATURATION FACTOR RIMM"/>
    <property type="match status" value="1"/>
</dbReference>
<evidence type="ECO:0000256" key="4">
    <source>
        <dbReference type="ARBA" id="ARBA00023186"/>
    </source>
</evidence>
<comment type="subunit">
    <text evidence="5">Binds ribosomal protein uS19.</text>
</comment>
<feature type="domain" description="Ribosome maturation factor RimM PRC barrel" evidence="7">
    <location>
        <begin position="103"/>
        <end position="170"/>
    </location>
</feature>
<sequence length="170" mass="18913">MSKKGFLPIGKIVNAHGIHGAMKIYSYSGTFSAFETGNTLCIKNDPDSAGSSYRIKWSALHSRFILVEFEGIDSRVLAQSLKGYELFIEKAKLPRLEDKTYYWDDIIGLNVYTADGDFLGVIESIIQTGSNDVYVVKNEEKEVLIPALESVVLDIDLDCKTIKVKLPEGL</sequence>
<comment type="subcellular location">
    <subcellularLocation>
        <location evidence="5">Cytoplasm</location>
    </subcellularLocation>
</comment>
<dbReference type="InterPro" id="IPR036976">
    <property type="entry name" value="RimM_N_sf"/>
</dbReference>
<name>E1YJ43_9BACT</name>
<evidence type="ECO:0000256" key="1">
    <source>
        <dbReference type="ARBA" id="ARBA00022490"/>
    </source>
</evidence>
<dbReference type="SUPFAM" id="SSF50447">
    <property type="entry name" value="Translation proteins"/>
    <property type="match status" value="1"/>
</dbReference>
<evidence type="ECO:0000256" key="2">
    <source>
        <dbReference type="ARBA" id="ARBA00022517"/>
    </source>
</evidence>
<dbReference type="InterPro" id="IPR056792">
    <property type="entry name" value="PRC_RimM"/>
</dbReference>
<dbReference type="HAMAP" id="MF_00014">
    <property type="entry name" value="Ribosome_mat_RimM"/>
    <property type="match status" value="1"/>
</dbReference>
<dbReference type="GO" id="GO:0005840">
    <property type="term" value="C:ribosome"/>
    <property type="evidence" value="ECO:0007669"/>
    <property type="project" value="InterPro"/>
</dbReference>
<keyword evidence="4 5" id="KW-0143">Chaperone</keyword>
<dbReference type="InterPro" id="IPR002676">
    <property type="entry name" value="RimM_N"/>
</dbReference>
<keyword evidence="3 5" id="KW-0698">rRNA processing</keyword>
<keyword evidence="1 5" id="KW-0963">Cytoplasm</keyword>
<keyword evidence="2 5" id="KW-0690">Ribosome biogenesis</keyword>
<evidence type="ECO:0000256" key="5">
    <source>
        <dbReference type="HAMAP-Rule" id="MF_00014"/>
    </source>
</evidence>
<dbReference type="PANTHER" id="PTHR33692:SF1">
    <property type="entry name" value="RIBOSOME MATURATION FACTOR RIMM"/>
    <property type="match status" value="1"/>
</dbReference>
<proteinExistence type="inferred from homology"/>
<evidence type="ECO:0000256" key="3">
    <source>
        <dbReference type="ARBA" id="ARBA00022552"/>
    </source>
</evidence>
<comment type="similarity">
    <text evidence="5">Belongs to the RimM family.</text>
</comment>
<evidence type="ECO:0000259" key="7">
    <source>
        <dbReference type="Pfam" id="PF24986"/>
    </source>
</evidence>
<evidence type="ECO:0000259" key="6">
    <source>
        <dbReference type="Pfam" id="PF01782"/>
    </source>
</evidence>
<dbReference type="AlphaFoldDB" id="E1YJ43"/>
<comment type="domain">
    <text evidence="5">The PRC barrel domain binds ribosomal protein uS19.</text>
</comment>
<comment type="function">
    <text evidence="5">An accessory protein needed during the final step in the assembly of 30S ribosomal subunit, possibly for assembly of the head region. Essential for efficient processing of 16S rRNA. May be needed both before and after RbfA during the maturation of 16S rRNA. It has affinity for free ribosomal 30S subunits but not for 70S ribosomes.</text>
</comment>
<organism evidence="8">
    <name type="scientific">uncultured Desulfobacterium sp</name>
    <dbReference type="NCBI Taxonomy" id="201089"/>
    <lineage>
        <taxon>Bacteria</taxon>
        <taxon>Pseudomonadati</taxon>
        <taxon>Thermodesulfobacteriota</taxon>
        <taxon>Desulfobacteria</taxon>
        <taxon>Desulfobacterales</taxon>
        <taxon>Desulfobacteriaceae</taxon>
        <taxon>Desulfobacterium</taxon>
        <taxon>environmental samples</taxon>
    </lineage>
</organism>
<evidence type="ECO:0000313" key="8">
    <source>
        <dbReference type="EMBL" id="CBX31297.1"/>
    </source>
</evidence>
<dbReference type="Pfam" id="PF24986">
    <property type="entry name" value="PRC_RimM"/>
    <property type="match status" value="1"/>
</dbReference>
<dbReference type="GO" id="GO:0005737">
    <property type="term" value="C:cytoplasm"/>
    <property type="evidence" value="ECO:0007669"/>
    <property type="project" value="UniProtKB-SubCell"/>
</dbReference>
<dbReference type="GO" id="GO:0006364">
    <property type="term" value="P:rRNA processing"/>
    <property type="evidence" value="ECO:0007669"/>
    <property type="project" value="UniProtKB-UniRule"/>
</dbReference>